<dbReference type="SUPFAM" id="SSF48317">
    <property type="entry name" value="Acid phosphatase/Vanadium-dependent haloperoxidase"/>
    <property type="match status" value="1"/>
</dbReference>
<keyword evidence="12" id="KW-1185">Reference proteome</keyword>
<feature type="region of interest" description="Disordered" evidence="8">
    <location>
        <begin position="1"/>
        <end position="38"/>
    </location>
</feature>
<comment type="subcellular location">
    <subcellularLocation>
        <location evidence="1">Endoplasmic reticulum membrane</location>
        <topology evidence="1">Multi-pass membrane protein</topology>
    </subcellularLocation>
</comment>
<evidence type="ECO:0000256" key="4">
    <source>
        <dbReference type="ARBA" id="ARBA00022824"/>
    </source>
</evidence>
<evidence type="ECO:0000256" key="6">
    <source>
        <dbReference type="ARBA" id="ARBA00023136"/>
    </source>
</evidence>
<dbReference type="GO" id="GO:0042392">
    <property type="term" value="F:sphingosine-1-phosphate phosphatase activity"/>
    <property type="evidence" value="ECO:0007669"/>
    <property type="project" value="TreeGrafter"/>
</dbReference>
<dbReference type="STRING" id="2025994.A0A2T3AIF0"/>
<feature type="transmembrane region" description="Helical" evidence="9">
    <location>
        <begin position="188"/>
        <end position="210"/>
    </location>
</feature>
<dbReference type="Proteomes" id="UP000241462">
    <property type="component" value="Unassembled WGS sequence"/>
</dbReference>
<feature type="compositionally biased region" description="Low complexity" evidence="8">
    <location>
        <begin position="528"/>
        <end position="538"/>
    </location>
</feature>
<evidence type="ECO:0000259" key="10">
    <source>
        <dbReference type="SMART" id="SM00014"/>
    </source>
</evidence>
<dbReference type="InterPro" id="IPR036938">
    <property type="entry name" value="PAP2/HPO_sf"/>
</dbReference>
<dbReference type="OrthoDB" id="301434at2759"/>
<evidence type="ECO:0000256" key="1">
    <source>
        <dbReference type="ARBA" id="ARBA00004477"/>
    </source>
</evidence>
<proteinExistence type="inferred from homology"/>
<dbReference type="AlphaFoldDB" id="A0A2T3AIF0"/>
<evidence type="ECO:0000256" key="7">
    <source>
        <dbReference type="ARBA" id="ARBA00038324"/>
    </source>
</evidence>
<keyword evidence="2 9" id="KW-0812">Transmembrane</keyword>
<gene>
    <name evidence="11" type="ORF">BD289DRAFT_424329</name>
</gene>
<feature type="transmembrane region" description="Helical" evidence="9">
    <location>
        <begin position="115"/>
        <end position="140"/>
    </location>
</feature>
<dbReference type="EMBL" id="KZ678385">
    <property type="protein sequence ID" value="PSR99221.1"/>
    <property type="molecule type" value="Genomic_DNA"/>
</dbReference>
<keyword evidence="5 9" id="KW-1133">Transmembrane helix</keyword>
<feature type="transmembrane region" description="Helical" evidence="9">
    <location>
        <begin position="247"/>
        <end position="267"/>
    </location>
</feature>
<feature type="region of interest" description="Disordered" evidence="8">
    <location>
        <begin position="527"/>
        <end position="559"/>
    </location>
</feature>
<dbReference type="InParanoid" id="A0A2T3AIF0"/>
<dbReference type="CDD" id="cd03388">
    <property type="entry name" value="PAP2_SPPase1"/>
    <property type="match status" value="1"/>
</dbReference>
<name>A0A2T3AIF0_9PEZI</name>
<sequence length="633" mass="69573">MRRGRAPALSSMHKRPKGSGSGSESPSHIRDGLSSVPVTDDHGRHEAASLVNGHAGPDNKVEVIDAGLRSLDHYERAMPAWRYHLRQKALPLVRWETPYLAYFQDAVRTPALDSYFAITANLGTHTFFMIGLPIFFWCGFPAFGKGLVHILAEGVFFSGFIKDMLSLPRPLSPPLHRITMSGSVALEYGFPSTHSANAVSVAVYALLLLRSPECAFSPSTKIMLESLGYFYAASIIIGRLYCGMHGFADVIFGGVLGGIISLVEFYYAPAFEAYLHASGWIAPLTVALIIIVLVRVHPEPVDDCPCFDDSVAFSGVMIGLEIASWRNGAAYLTEPFPEISWPMTIARIILGVLTIIAWRESMKPALLKTLPQVFRVIERLGVSLPRRFFVPASEYKNIPNLLKLRTDNVLPTMSDFPHFVKNLRAPTRGRSVSIGPQSAADAYEALAYRERRRKESIGSNGSIKSGHVDLRGRFDADGVALSGANKTGSGSDAQGSQQHVSTGVSTALADYEQQMGQGRVYLTRSWADRSPSPVAPAAVREEPEEEETEQPEAGDEKRGILGEDGVEVFVQRQEQDELGEWEMFEKLVKPRVRYDVEVVTKLVVYTGIAWLAVEGIPSILEIVGLGVRHLYKA</sequence>
<evidence type="ECO:0000256" key="8">
    <source>
        <dbReference type="SAM" id="MobiDB-lite"/>
    </source>
</evidence>
<dbReference type="Pfam" id="PF01569">
    <property type="entry name" value="PAP2"/>
    <property type="match status" value="1"/>
</dbReference>
<keyword evidence="4" id="KW-0256">Endoplasmic reticulum</keyword>
<reference evidence="11 12" key="1">
    <citation type="journal article" date="2018" name="Mycol. Prog.">
        <title>Coniella lustricola, a new species from submerged detritus.</title>
        <authorList>
            <person name="Raudabaugh D.B."/>
            <person name="Iturriaga T."/>
            <person name="Carver A."/>
            <person name="Mondo S."/>
            <person name="Pangilinan J."/>
            <person name="Lipzen A."/>
            <person name="He G."/>
            <person name="Amirebrahimi M."/>
            <person name="Grigoriev I.V."/>
            <person name="Miller A.N."/>
        </authorList>
    </citation>
    <scope>NUCLEOTIDE SEQUENCE [LARGE SCALE GENOMIC DNA]</scope>
    <source>
        <strain evidence="11 12">B22-T-1</strain>
    </source>
</reference>
<dbReference type="SMART" id="SM00014">
    <property type="entry name" value="acidPPc"/>
    <property type="match status" value="1"/>
</dbReference>
<keyword evidence="6 9" id="KW-0472">Membrane</keyword>
<keyword evidence="3" id="KW-0378">Hydrolase</keyword>
<dbReference type="GO" id="GO:0005789">
    <property type="term" value="C:endoplasmic reticulum membrane"/>
    <property type="evidence" value="ECO:0007669"/>
    <property type="project" value="UniProtKB-SubCell"/>
</dbReference>
<protein>
    <recommendedName>
        <fullName evidence="10">Phosphatidic acid phosphatase type 2/haloperoxidase domain-containing protein</fullName>
    </recommendedName>
</protein>
<feature type="transmembrane region" description="Helical" evidence="9">
    <location>
        <begin position="339"/>
        <end position="358"/>
    </location>
</feature>
<dbReference type="FunCoup" id="A0A2T3AIF0">
    <property type="interactions" value="351"/>
</dbReference>
<feature type="domain" description="Phosphatidic acid phosphatase type 2/haloperoxidase" evidence="10">
    <location>
        <begin position="145"/>
        <end position="265"/>
    </location>
</feature>
<evidence type="ECO:0000313" key="12">
    <source>
        <dbReference type="Proteomes" id="UP000241462"/>
    </source>
</evidence>
<feature type="transmembrane region" description="Helical" evidence="9">
    <location>
        <begin position="274"/>
        <end position="294"/>
    </location>
</feature>
<dbReference type="PANTHER" id="PTHR14969">
    <property type="entry name" value="SPHINGOSINE-1-PHOSPHATE PHOSPHOHYDROLASE"/>
    <property type="match status" value="1"/>
</dbReference>
<feature type="transmembrane region" description="Helical" evidence="9">
    <location>
        <begin position="222"/>
        <end position="241"/>
    </location>
</feature>
<dbReference type="PANTHER" id="PTHR14969:SF28">
    <property type="entry name" value="DIHYDROSPHINGOSINE 1-PHOSPHATE PHOSPHATASE LCB3-RELATED"/>
    <property type="match status" value="1"/>
</dbReference>
<feature type="region of interest" description="Disordered" evidence="8">
    <location>
        <begin position="481"/>
        <end position="501"/>
    </location>
</feature>
<organism evidence="11 12">
    <name type="scientific">Coniella lustricola</name>
    <dbReference type="NCBI Taxonomy" id="2025994"/>
    <lineage>
        <taxon>Eukaryota</taxon>
        <taxon>Fungi</taxon>
        <taxon>Dikarya</taxon>
        <taxon>Ascomycota</taxon>
        <taxon>Pezizomycotina</taxon>
        <taxon>Sordariomycetes</taxon>
        <taxon>Sordariomycetidae</taxon>
        <taxon>Diaporthales</taxon>
        <taxon>Schizoparmaceae</taxon>
        <taxon>Coniella</taxon>
    </lineage>
</organism>
<evidence type="ECO:0000256" key="5">
    <source>
        <dbReference type="ARBA" id="ARBA00022989"/>
    </source>
</evidence>
<dbReference type="Gene3D" id="1.20.144.10">
    <property type="entry name" value="Phosphatidic acid phosphatase type 2/haloperoxidase"/>
    <property type="match status" value="1"/>
</dbReference>
<feature type="compositionally biased region" description="Acidic residues" evidence="8">
    <location>
        <begin position="542"/>
        <end position="553"/>
    </location>
</feature>
<evidence type="ECO:0000256" key="9">
    <source>
        <dbReference type="SAM" id="Phobius"/>
    </source>
</evidence>
<dbReference type="InterPro" id="IPR000326">
    <property type="entry name" value="PAP2/HPO"/>
</dbReference>
<evidence type="ECO:0000256" key="2">
    <source>
        <dbReference type="ARBA" id="ARBA00022692"/>
    </source>
</evidence>
<evidence type="ECO:0000313" key="11">
    <source>
        <dbReference type="EMBL" id="PSR99221.1"/>
    </source>
</evidence>
<comment type="similarity">
    <text evidence="7">Belongs to the type 2 lipid phosphate phosphatase family.</text>
</comment>
<accession>A0A2T3AIF0</accession>
<feature type="compositionally biased region" description="Polar residues" evidence="8">
    <location>
        <begin position="484"/>
        <end position="501"/>
    </location>
</feature>
<evidence type="ECO:0000256" key="3">
    <source>
        <dbReference type="ARBA" id="ARBA00022801"/>
    </source>
</evidence>